<feature type="domain" description="YdbS-like PH" evidence="2">
    <location>
        <begin position="62"/>
        <end position="142"/>
    </location>
</feature>
<feature type="transmembrane region" description="Helical" evidence="1">
    <location>
        <begin position="174"/>
        <end position="196"/>
    </location>
</feature>
<feature type="domain" description="YdbS-like PH" evidence="2">
    <location>
        <begin position="393"/>
        <end position="472"/>
    </location>
</feature>
<dbReference type="OrthoDB" id="2195155at2"/>
<feature type="transmembrane region" description="Helical" evidence="1">
    <location>
        <begin position="351"/>
        <end position="369"/>
    </location>
</feature>
<feature type="transmembrane region" description="Helical" evidence="1">
    <location>
        <begin position="216"/>
        <end position="243"/>
    </location>
</feature>
<dbReference type="PATRIC" id="fig|1408103.3.peg.4452"/>
<accession>A0A0M2SUI7</accession>
<dbReference type="Pfam" id="PF03703">
    <property type="entry name" value="bPH_2"/>
    <property type="match status" value="3"/>
</dbReference>
<organism evidence="3 4">
    <name type="scientific">Mesobacillus campisalis</name>
    <dbReference type="NCBI Taxonomy" id="1408103"/>
    <lineage>
        <taxon>Bacteria</taxon>
        <taxon>Bacillati</taxon>
        <taxon>Bacillota</taxon>
        <taxon>Bacilli</taxon>
        <taxon>Bacillales</taxon>
        <taxon>Bacillaceae</taxon>
        <taxon>Mesobacillus</taxon>
    </lineage>
</organism>
<keyword evidence="1" id="KW-0472">Membrane</keyword>
<evidence type="ECO:0000313" key="4">
    <source>
        <dbReference type="Proteomes" id="UP000034166"/>
    </source>
</evidence>
<keyword evidence="1" id="KW-1133">Transmembrane helix</keyword>
<evidence type="ECO:0000313" key="3">
    <source>
        <dbReference type="EMBL" id="KKK36285.1"/>
    </source>
</evidence>
<keyword evidence="1" id="KW-0812">Transmembrane</keyword>
<feature type="transmembrane region" description="Helical" evidence="1">
    <location>
        <begin position="42"/>
        <end position="65"/>
    </location>
</feature>
<sequence>MSEAKRLHPVAALIHALRQLKELLIPLLLFVVFGSRGSGSLFYLAASAGTLIIVIGFGILTWYRFTYRIENRELRIEHGIFIRRKRYIPFERIQSLDISEGLLQRPLGLVKIKVETAGGAGSEDAEAVLAAVTKEDAAFIHEMLVSVKKGRLSASEEAEAEAETILYRITLRELLLLASTSGGVGVVISAVFAFVFQFEEFIPYETVFKGLEDFASLGLIIITGVIFLGFLLVWVISVLSTMLKYANFTLKKVENDFIITRGLLEKRQFTIPLNRIQAVRISENPLRQPFGLASVFLESAGGSAVNEESAKVIVLPIIKKGRVPKLLGPYLKECEFEWSLAPAPKRAFRRYLFRSSIMTLPLAVFFVIFFRPWSWIGLLLLAASFLWAWLEFRAAGWGLHGGYLALRFRTIGKNTVIMKKEKVQSISVKQSHFQRKKQLATIEVVVKSGHSGSGGKVADLECGDMERIFRWYSREQGSPANVELAGRE</sequence>
<proteinExistence type="predicted"/>
<feature type="transmembrane region" description="Helical" evidence="1">
    <location>
        <begin position="375"/>
        <end position="392"/>
    </location>
</feature>
<evidence type="ECO:0000259" key="2">
    <source>
        <dbReference type="Pfam" id="PF03703"/>
    </source>
</evidence>
<evidence type="ECO:0000256" key="1">
    <source>
        <dbReference type="SAM" id="Phobius"/>
    </source>
</evidence>
<dbReference type="Proteomes" id="UP000034166">
    <property type="component" value="Unassembled WGS sequence"/>
</dbReference>
<dbReference type="PIRSF" id="PIRSF026631">
    <property type="entry name" value="UCP026631"/>
    <property type="match status" value="1"/>
</dbReference>
<keyword evidence="4" id="KW-1185">Reference proteome</keyword>
<dbReference type="PANTHER" id="PTHR34473">
    <property type="entry name" value="UPF0699 TRANSMEMBRANE PROTEIN YDBS"/>
    <property type="match status" value="1"/>
</dbReference>
<comment type="caution">
    <text evidence="3">The sequence shown here is derived from an EMBL/GenBank/DDBJ whole genome shotgun (WGS) entry which is preliminary data.</text>
</comment>
<dbReference type="PANTHER" id="PTHR34473:SF2">
    <property type="entry name" value="UPF0699 TRANSMEMBRANE PROTEIN YDBT"/>
    <property type="match status" value="1"/>
</dbReference>
<dbReference type="InterPro" id="IPR005182">
    <property type="entry name" value="YdbS-like_PH"/>
</dbReference>
<dbReference type="InterPro" id="IPR014529">
    <property type="entry name" value="UCP026631"/>
</dbReference>
<gene>
    <name evidence="3" type="ORF">WQ57_20105</name>
</gene>
<dbReference type="EMBL" id="LAYY01000035">
    <property type="protein sequence ID" value="KKK36285.1"/>
    <property type="molecule type" value="Genomic_DNA"/>
</dbReference>
<dbReference type="AlphaFoldDB" id="A0A0M2SUI7"/>
<reference evidence="3 4" key="1">
    <citation type="submission" date="2015-04" db="EMBL/GenBank/DDBJ databases">
        <title>Taxonomic description and genome sequence of Bacillus campisalis sp. nov., a novel member of the genus Bacillus isolated from solar saltern.</title>
        <authorList>
            <person name="Mathan Kumar R."/>
            <person name="Kaur G."/>
            <person name="Kumar A."/>
            <person name="Singh N.K."/>
            <person name="Kaur N."/>
            <person name="Kumar N."/>
            <person name="Mayilraj S."/>
        </authorList>
    </citation>
    <scope>NUCLEOTIDE SEQUENCE [LARGE SCALE GENOMIC DNA]</scope>
    <source>
        <strain evidence="3 4">SA2-6</strain>
    </source>
</reference>
<feature type="domain" description="YdbS-like PH" evidence="2">
    <location>
        <begin position="247"/>
        <end position="321"/>
    </location>
</feature>
<protein>
    <recommendedName>
        <fullName evidence="2">YdbS-like PH domain-containing protein</fullName>
    </recommendedName>
</protein>
<name>A0A0M2SUI7_9BACI</name>